<proteinExistence type="predicted"/>
<reference evidence="1 2" key="1">
    <citation type="submission" date="2016-10" db="EMBL/GenBank/DDBJ databases">
        <authorList>
            <person name="Varghese N."/>
            <person name="Submissions S."/>
        </authorList>
    </citation>
    <scope>NUCLEOTIDE SEQUENCE [LARGE SCALE GENOMIC DNA]</scope>
    <source>
        <strain evidence="1 2">WC1T17</strain>
    </source>
</reference>
<sequence>MVNLARQHFNVPKETRDNLMLGGKLARQGYDWWWHNFTGVNLETGAKKTFFVEFFIINPALSPQKVLFGQAPKTAKPSYLMVKAGSWGQDKAQIHRFLPWMKYIKPVRLLLLRLKTVLSVKIS</sequence>
<dbReference type="Proteomes" id="UP000182089">
    <property type="component" value="Unassembled WGS sequence"/>
</dbReference>
<gene>
    <name evidence="1" type="ORF">SAMN05216431_11815</name>
</gene>
<organism evidence="1 2">
    <name type="scientific">Ligilactobacillus ruminis</name>
    <dbReference type="NCBI Taxonomy" id="1623"/>
    <lineage>
        <taxon>Bacteria</taxon>
        <taxon>Bacillati</taxon>
        <taxon>Bacillota</taxon>
        <taxon>Bacilli</taxon>
        <taxon>Lactobacillales</taxon>
        <taxon>Lactobacillaceae</taxon>
        <taxon>Ligilactobacillus</taxon>
    </lineage>
</organism>
<accession>A0ABY1AEI4</accession>
<evidence type="ECO:0000313" key="2">
    <source>
        <dbReference type="Proteomes" id="UP000182089"/>
    </source>
</evidence>
<dbReference type="EMBL" id="FOCC01000018">
    <property type="protein sequence ID" value="SEM98696.1"/>
    <property type="molecule type" value="Genomic_DNA"/>
</dbReference>
<name>A0ABY1AEI4_9LACO</name>
<protein>
    <submittedName>
        <fullName evidence="1">Uncharacterized protein</fullName>
    </submittedName>
</protein>
<comment type="caution">
    <text evidence="1">The sequence shown here is derived from an EMBL/GenBank/DDBJ whole genome shotgun (WGS) entry which is preliminary data.</text>
</comment>
<evidence type="ECO:0000313" key="1">
    <source>
        <dbReference type="EMBL" id="SEM98696.1"/>
    </source>
</evidence>